<accession>A0A382JJP2</accession>
<protein>
    <recommendedName>
        <fullName evidence="3">DUF2892 domain-containing protein</fullName>
    </recommendedName>
</protein>
<dbReference type="EMBL" id="UINC01074598">
    <property type="protein sequence ID" value="SVC11958.1"/>
    <property type="molecule type" value="Genomic_DNA"/>
</dbReference>
<reference evidence="2" key="1">
    <citation type="submission" date="2018-05" db="EMBL/GenBank/DDBJ databases">
        <authorList>
            <person name="Lanie J.A."/>
            <person name="Ng W.-L."/>
            <person name="Kazmierczak K.M."/>
            <person name="Andrzejewski T.M."/>
            <person name="Davidsen T.M."/>
            <person name="Wayne K.J."/>
            <person name="Tettelin H."/>
            <person name="Glass J.I."/>
            <person name="Rusch D."/>
            <person name="Podicherti R."/>
            <person name="Tsui H.-C.T."/>
            <person name="Winkler M.E."/>
        </authorList>
    </citation>
    <scope>NUCLEOTIDE SEQUENCE</scope>
</reference>
<keyword evidence="1" id="KW-1133">Transmembrane helix</keyword>
<name>A0A382JJP2_9ZZZZ</name>
<evidence type="ECO:0000256" key="1">
    <source>
        <dbReference type="SAM" id="Phobius"/>
    </source>
</evidence>
<proteinExistence type="predicted"/>
<keyword evidence="1" id="KW-0812">Transmembrane</keyword>
<evidence type="ECO:0008006" key="3">
    <source>
        <dbReference type="Google" id="ProtNLM"/>
    </source>
</evidence>
<feature type="transmembrane region" description="Helical" evidence="1">
    <location>
        <begin position="12"/>
        <end position="45"/>
    </location>
</feature>
<keyword evidence="1" id="KW-0472">Membrane</keyword>
<gene>
    <name evidence="2" type="ORF">METZ01_LOCUS264812</name>
</gene>
<organism evidence="2">
    <name type="scientific">marine metagenome</name>
    <dbReference type="NCBI Taxonomy" id="408172"/>
    <lineage>
        <taxon>unclassified sequences</taxon>
        <taxon>metagenomes</taxon>
        <taxon>ecological metagenomes</taxon>
    </lineage>
</organism>
<dbReference type="AlphaFoldDB" id="A0A382JJP2"/>
<evidence type="ECO:0000313" key="2">
    <source>
        <dbReference type="EMBL" id="SVC11958.1"/>
    </source>
</evidence>
<sequence>MSQYGYSFKGKYWILGAIGVAGLIFTSGVLQIIFGIYTFGCVLGLIFGDR</sequence>